<evidence type="ECO:0000256" key="4">
    <source>
        <dbReference type="ARBA" id="ARBA00023015"/>
    </source>
</evidence>
<evidence type="ECO:0000256" key="7">
    <source>
        <dbReference type="ARBA" id="ARBA00023242"/>
    </source>
</evidence>
<dbReference type="PROSITE" id="PS00463">
    <property type="entry name" value="ZN2_CY6_FUNGAL_1"/>
    <property type="match status" value="1"/>
</dbReference>
<dbReference type="Pfam" id="PF04082">
    <property type="entry name" value="Fungal_trans"/>
    <property type="match status" value="1"/>
</dbReference>
<dbReference type="Pfam" id="PF00172">
    <property type="entry name" value="Zn_clus"/>
    <property type="match status" value="1"/>
</dbReference>
<dbReference type="PROSITE" id="PS50048">
    <property type="entry name" value="ZN2_CY6_FUNGAL_2"/>
    <property type="match status" value="1"/>
</dbReference>
<dbReference type="GO" id="GO:0000981">
    <property type="term" value="F:DNA-binding transcription factor activity, RNA polymerase II-specific"/>
    <property type="evidence" value="ECO:0007669"/>
    <property type="project" value="InterPro"/>
</dbReference>
<dbReference type="EMBL" id="GG698496">
    <property type="protein sequence ID" value="EGD96696.1"/>
    <property type="molecule type" value="Genomic_DNA"/>
</dbReference>
<keyword evidence="3" id="KW-0479">Metal-binding</keyword>
<dbReference type="InterPro" id="IPR001138">
    <property type="entry name" value="Zn2Cys6_DnaBD"/>
</dbReference>
<evidence type="ECO:0000256" key="3">
    <source>
        <dbReference type="ARBA" id="ARBA00022723"/>
    </source>
</evidence>
<keyword evidence="7" id="KW-0539">Nucleus</keyword>
<dbReference type="SMART" id="SM00066">
    <property type="entry name" value="GAL4"/>
    <property type="match status" value="1"/>
</dbReference>
<evidence type="ECO:0000259" key="11">
    <source>
        <dbReference type="PROSITE" id="PS50048"/>
    </source>
</evidence>
<dbReference type="OrthoDB" id="435881at2759"/>
<reference evidence="13" key="1">
    <citation type="journal article" date="2012" name="MBio">
        <title>Comparative genome analysis of Trichophyton rubrum and related dermatophytes reveals candidate genes involved in infection.</title>
        <authorList>
            <person name="Martinez D.A."/>
            <person name="Oliver B.G."/>
            <person name="Graeser Y."/>
            <person name="Goldberg J.M."/>
            <person name="Li W."/>
            <person name="Martinez-Rossi N.M."/>
            <person name="Monod M."/>
            <person name="Shelest E."/>
            <person name="Barton R.C."/>
            <person name="Birch E."/>
            <person name="Brakhage A.A."/>
            <person name="Chen Z."/>
            <person name="Gurr S.J."/>
            <person name="Heiman D."/>
            <person name="Heitman J."/>
            <person name="Kosti I."/>
            <person name="Rossi A."/>
            <person name="Saif S."/>
            <person name="Samalova M."/>
            <person name="Saunders C.W."/>
            <person name="Shea T."/>
            <person name="Summerbell R.C."/>
            <person name="Xu J."/>
            <person name="Young S."/>
            <person name="Zeng Q."/>
            <person name="Birren B.W."/>
            <person name="Cuomo C.A."/>
            <person name="White T.C."/>
        </authorList>
    </citation>
    <scope>NUCLEOTIDE SEQUENCE [LARGE SCALE GENOMIC DNA]</scope>
    <source>
        <strain evidence="13">CBS 112818</strain>
    </source>
</reference>
<dbReference type="HOGENOM" id="CLU_004083_5_3_1"/>
<feature type="domain" description="Zn(2)-C6 fungal-type" evidence="11">
    <location>
        <begin position="17"/>
        <end position="46"/>
    </location>
</feature>
<dbReference type="GO" id="GO:0006351">
    <property type="term" value="P:DNA-templated transcription"/>
    <property type="evidence" value="ECO:0007669"/>
    <property type="project" value="InterPro"/>
</dbReference>
<gene>
    <name evidence="12" type="ORF">TESG_04128</name>
</gene>
<keyword evidence="6" id="KW-0804">Transcription</keyword>
<dbReference type="GO" id="GO:0003677">
    <property type="term" value="F:DNA binding"/>
    <property type="evidence" value="ECO:0007669"/>
    <property type="project" value="UniProtKB-KW"/>
</dbReference>
<keyword evidence="5" id="KW-0238">DNA-binding</keyword>
<proteinExistence type="predicted"/>
<dbReference type="InterPro" id="IPR007219">
    <property type="entry name" value="XnlR_reg_dom"/>
</dbReference>
<organism evidence="12 13">
    <name type="scientific">Trichophyton tonsurans (strain CBS 112818)</name>
    <name type="common">Scalp ringworm fungus</name>
    <dbReference type="NCBI Taxonomy" id="647933"/>
    <lineage>
        <taxon>Eukaryota</taxon>
        <taxon>Fungi</taxon>
        <taxon>Dikarya</taxon>
        <taxon>Ascomycota</taxon>
        <taxon>Pezizomycotina</taxon>
        <taxon>Eurotiomycetes</taxon>
        <taxon>Eurotiomycetidae</taxon>
        <taxon>Onygenales</taxon>
        <taxon>Arthrodermataceae</taxon>
        <taxon>Trichophyton</taxon>
    </lineage>
</organism>
<dbReference type="PANTHER" id="PTHR31001:SF85">
    <property type="entry name" value="ZN(II)2CYS6 TRANSCRIPTION FACTOR (EUROFUNG)"/>
    <property type="match status" value="1"/>
</dbReference>
<dbReference type="SMART" id="SM00906">
    <property type="entry name" value="Fungal_trans"/>
    <property type="match status" value="1"/>
</dbReference>
<dbReference type="AlphaFoldDB" id="F2RZE7"/>
<evidence type="ECO:0000256" key="2">
    <source>
        <dbReference type="ARBA" id="ARBA00018346"/>
    </source>
</evidence>
<dbReference type="Gene3D" id="4.10.240.10">
    <property type="entry name" value="Zn(2)-C6 fungal-type DNA-binding domain"/>
    <property type="match status" value="1"/>
</dbReference>
<dbReference type="InterPro" id="IPR050613">
    <property type="entry name" value="Sec_Metabolite_Reg"/>
</dbReference>
<evidence type="ECO:0000256" key="5">
    <source>
        <dbReference type="ARBA" id="ARBA00023125"/>
    </source>
</evidence>
<evidence type="ECO:0000313" key="12">
    <source>
        <dbReference type="EMBL" id="EGD96696.1"/>
    </source>
</evidence>
<evidence type="ECO:0000256" key="8">
    <source>
        <dbReference type="ARBA" id="ARBA00031692"/>
    </source>
</evidence>
<dbReference type="PANTHER" id="PTHR31001">
    <property type="entry name" value="UNCHARACTERIZED TRANSCRIPTIONAL REGULATORY PROTEIN"/>
    <property type="match status" value="1"/>
</dbReference>
<dbReference type="SUPFAM" id="SSF57701">
    <property type="entry name" value="Zn2/Cys6 DNA-binding domain"/>
    <property type="match status" value="1"/>
</dbReference>
<dbReference type="InterPro" id="IPR036864">
    <property type="entry name" value="Zn2-C6_fun-type_DNA-bd_sf"/>
</dbReference>
<protein>
    <recommendedName>
        <fullName evidence="2">C6 finger domain transcription factor nscR</fullName>
    </recommendedName>
    <alternativeName>
        <fullName evidence="8">Neosartiricin B biosynthesis protein R</fullName>
    </alternativeName>
</protein>
<accession>F2RZE7</accession>
<evidence type="ECO:0000256" key="9">
    <source>
        <dbReference type="ARBA" id="ARBA00045154"/>
    </source>
</evidence>
<dbReference type="CDD" id="cd12148">
    <property type="entry name" value="fungal_TF_MHR"/>
    <property type="match status" value="1"/>
</dbReference>
<dbReference type="GO" id="GO:0005634">
    <property type="term" value="C:nucleus"/>
    <property type="evidence" value="ECO:0007669"/>
    <property type="project" value="UniProtKB-SubCell"/>
</dbReference>
<dbReference type="GO" id="GO:0008270">
    <property type="term" value="F:zinc ion binding"/>
    <property type="evidence" value="ECO:0007669"/>
    <property type="project" value="InterPro"/>
</dbReference>
<evidence type="ECO:0000256" key="1">
    <source>
        <dbReference type="ARBA" id="ARBA00004123"/>
    </source>
</evidence>
<comment type="subcellular location">
    <subcellularLocation>
        <location evidence="1">Nucleus</location>
    </subcellularLocation>
</comment>
<comment type="function">
    <text evidence="9">Transcription factor that specifically regulates the neosartoricin B biosynthesis gene cluster.</text>
</comment>
<evidence type="ECO:0000256" key="10">
    <source>
        <dbReference type="SAM" id="MobiDB-lite"/>
    </source>
</evidence>
<name>F2RZE7_TRIT1</name>
<evidence type="ECO:0000313" key="13">
    <source>
        <dbReference type="Proteomes" id="UP000009172"/>
    </source>
</evidence>
<dbReference type="Proteomes" id="UP000009172">
    <property type="component" value="Unassembled WGS sequence"/>
</dbReference>
<evidence type="ECO:0000256" key="6">
    <source>
        <dbReference type="ARBA" id="ARBA00023163"/>
    </source>
</evidence>
<keyword evidence="4" id="KW-0805">Transcription regulation</keyword>
<keyword evidence="13" id="KW-1185">Reference proteome</keyword>
<sequence length="672" mass="74632">MSRSPTHPAQRAMLGNACVSCATRKVKCDRQAPCSACKKTRLECIYRAPSQTRKRKATEERSSAIERLRHYESVLRDAGIPFEPFDTARTDRSTADSTAQTPGEAARQKGDEGEEEASLALQQGKLITHDANKKYYEHQLLASLGDELKDNSNGLAMSAPSTGLYSSYLLLGSMASSPPAEFPSKAEIFKLWSTFCDNVDPLTKILHIPSTNALLTQSLRSEESGIVSQKLQGLIFAICACAAMSIGENECQAMLGSSISLESLIAATAASLVESSFMQSLDLITLQTYVLFLTALQRGCEPSCFWTLVGIAIRIAQTIGIHQDGTKFSLPPYETEMRRRLWWYIVSLDIRATEMAGSGKPAIPQSWTTTLPLNVNDEDISPDMATFPSEHHKVTEMSFPLLRYETSRFLQAPGNGKLSGNHEDTATGSSFSYSRIESLEKCFEERFLRFCDPVIPLHVLLTVTARSTICKLKRISEVFHADKKCLHSPNNTETKISYGIKMLQYDELVHATKSSEKFRWYVVNYFPWGAVIGILKAITAQATWNDAKETAWNHIKDVYNHHPEFSLRSSGVSGVVSKLTLAAWETRLQASNSMIIPTLPGFVERLYSHCNQSSNLFNAGTPSSEYNNAATHINPGLIPGDQQLHQASPWESQDLDVILWDSIIFPFNQIEN</sequence>
<feature type="region of interest" description="Disordered" evidence="10">
    <location>
        <begin position="82"/>
        <end position="118"/>
    </location>
</feature>
<dbReference type="CDD" id="cd00067">
    <property type="entry name" value="GAL4"/>
    <property type="match status" value="1"/>
</dbReference>